<proteinExistence type="inferred from homology"/>
<evidence type="ECO:0000256" key="12">
    <source>
        <dbReference type="PIRSR" id="PIRSR601233-3"/>
    </source>
</evidence>
<sequence>MLTRNDLQKISEIEWLIPSSYRQGMQGNVRIFASWHIIQDCLSDLSLEQAVNAASLPGLVGEVLVMPDVHQGYGFPIGGVAATDAHSGVVSPGAIGYDINCGVRLLSSQITVAEARPYVSDLLHALYATIPTGLGRGGLHGISQKQFIRILEEGSRWALHNNYANAADLDVTEDGGGIAGADTSKVSDRAIQRGMEQVGSLGAGNHFIEISVVEKIFHPEAAAVMGLIQGCLCLMIHSGSRGLGHQICSDYVQQYQKAQTKFKFSLPDRELACAPIESPEGQAYLGAMRCAANYAFCNRQVMAYLAQQVFERTLSGKCKYPYLHTVYDLAHNIGKIEKHRVEEVQREVCVHRKGATRAFGPGQAEVSDRYRAIGQPVLIPGSMGTASWVLLGTESAMLRSLGSSCHGAGRVHSRKSARKMIRADQLIQSLDAKGISVLAGSMKGLVEEAPQAYKDVDEVVDCVVAAGIVTKVARLRPLAVIKG</sequence>
<dbReference type="PANTHER" id="PTHR11118:SF1">
    <property type="entry name" value="RNA-SPLICING LIGASE RTCB HOMOLOG"/>
    <property type="match status" value="1"/>
</dbReference>
<dbReference type="Gene3D" id="3.90.1860.10">
    <property type="entry name" value="tRNA-splicing ligase RtcB"/>
    <property type="match status" value="1"/>
</dbReference>
<keyword evidence="3 12" id="KW-0479">Metal-binding</keyword>
<dbReference type="GO" id="GO:0046872">
    <property type="term" value="F:metal ion binding"/>
    <property type="evidence" value="ECO:0007669"/>
    <property type="project" value="UniProtKB-UniRule"/>
</dbReference>
<feature type="binding site" evidence="12">
    <location>
        <position position="237"/>
    </location>
    <ligand>
        <name>Mn(2+)</name>
        <dbReference type="ChEBI" id="CHEBI:29035"/>
        <label>2</label>
    </ligand>
</feature>
<evidence type="ECO:0000256" key="11">
    <source>
        <dbReference type="PIRSR" id="PIRSR601233-2"/>
    </source>
</evidence>
<dbReference type="FunFam" id="3.90.1860.10:FF:000001">
    <property type="entry name" value="tRNA-splicing ligase RtcB homolog"/>
    <property type="match status" value="1"/>
</dbReference>
<evidence type="ECO:0000256" key="7">
    <source>
        <dbReference type="ARBA" id="ARBA00023211"/>
    </source>
</evidence>
<dbReference type="GO" id="GO:0170057">
    <property type="term" value="F:RNA ligase (GTP) activity"/>
    <property type="evidence" value="ECO:0007669"/>
    <property type="project" value="UniProtKB-EC"/>
</dbReference>
<name>A0A117LGU4_9CHLR</name>
<protein>
    <recommendedName>
        <fullName evidence="13">tRNA-splicing ligase RtcB</fullName>
        <ecNumber evidence="13">6.5.1.-</ecNumber>
    </recommendedName>
</protein>
<dbReference type="GO" id="GO:0042245">
    <property type="term" value="P:RNA repair"/>
    <property type="evidence" value="ECO:0007669"/>
    <property type="project" value="UniProtKB-KW"/>
</dbReference>
<gene>
    <name evidence="13" type="primary">rtcB</name>
    <name evidence="14" type="ORF">XD73_0688</name>
</gene>
<dbReference type="GO" id="GO:0006396">
    <property type="term" value="P:RNA processing"/>
    <property type="evidence" value="ECO:0007669"/>
    <property type="project" value="InterPro"/>
</dbReference>
<keyword evidence="2 13" id="KW-0436">Ligase</keyword>
<keyword evidence="7 12" id="KW-0464">Manganese</keyword>
<feature type="binding site" evidence="12">
    <location>
        <position position="206"/>
    </location>
    <ligand>
        <name>Mn(2+)</name>
        <dbReference type="ChEBI" id="CHEBI:29035"/>
        <label>1</label>
    </ligand>
</feature>
<feature type="binding site" evidence="11">
    <location>
        <position position="387"/>
    </location>
    <ligand>
        <name>GMP</name>
        <dbReference type="ChEBI" id="CHEBI:58115"/>
    </ligand>
</feature>
<comment type="subunit">
    <text evidence="13">Monomer.</text>
</comment>
<keyword evidence="4 11" id="KW-0547">Nucleotide-binding</keyword>
<dbReference type="GO" id="GO:0003972">
    <property type="term" value="F:RNA ligase (ATP) activity"/>
    <property type="evidence" value="ECO:0007669"/>
    <property type="project" value="TreeGrafter"/>
</dbReference>
<feature type="binding site" evidence="11">
    <location>
        <begin position="331"/>
        <end position="332"/>
    </location>
    <ligand>
        <name>GMP</name>
        <dbReference type="ChEBI" id="CHEBI:58115"/>
    </ligand>
</feature>
<dbReference type="AlphaFoldDB" id="A0A117LGU4"/>
<dbReference type="Proteomes" id="UP000064249">
    <property type="component" value="Unassembled WGS sequence"/>
</dbReference>
<comment type="catalytic activity">
    <reaction evidence="8">
        <text>a 3'-end 3'-phospho-ribonucleotide-RNA + a 5'-end dephospho-ribonucleoside-RNA + GTP = a ribonucleotidyl-ribonucleotide-RNA + GMP + diphosphate</text>
        <dbReference type="Rhea" id="RHEA:68076"/>
        <dbReference type="Rhea" id="RHEA-COMP:10463"/>
        <dbReference type="Rhea" id="RHEA-COMP:13936"/>
        <dbReference type="Rhea" id="RHEA-COMP:17355"/>
        <dbReference type="ChEBI" id="CHEBI:33019"/>
        <dbReference type="ChEBI" id="CHEBI:37565"/>
        <dbReference type="ChEBI" id="CHEBI:58115"/>
        <dbReference type="ChEBI" id="CHEBI:83062"/>
        <dbReference type="ChEBI" id="CHEBI:138284"/>
        <dbReference type="ChEBI" id="CHEBI:173118"/>
        <dbReference type="EC" id="6.5.1.8"/>
    </reaction>
</comment>
<feature type="binding site" evidence="11">
    <location>
        <position position="482"/>
    </location>
    <ligand>
        <name>GMP</name>
        <dbReference type="ChEBI" id="CHEBI:58115"/>
    </ligand>
</feature>
<dbReference type="SUPFAM" id="SSF103365">
    <property type="entry name" value="Hypothetical protein PH1602"/>
    <property type="match status" value="1"/>
</dbReference>
<comment type="cofactor">
    <cofactor evidence="12 13">
        <name>Mn(2+)</name>
        <dbReference type="ChEBI" id="CHEBI:29035"/>
    </cofactor>
    <text evidence="12 13">Binds 2 manganese ions per subunit.</text>
</comment>
<evidence type="ECO:0000256" key="13">
    <source>
        <dbReference type="RuleBase" id="RU371113"/>
    </source>
</evidence>
<dbReference type="Pfam" id="PF01139">
    <property type="entry name" value="RtcB"/>
    <property type="match status" value="1"/>
</dbReference>
<dbReference type="PANTHER" id="PTHR11118">
    <property type="entry name" value="RNA-SPLICING LIGASE RTCB HOMOLOG"/>
    <property type="match status" value="1"/>
</dbReference>
<evidence type="ECO:0000256" key="8">
    <source>
        <dbReference type="ARBA" id="ARBA00047746"/>
    </source>
</evidence>
<evidence type="ECO:0000256" key="4">
    <source>
        <dbReference type="ARBA" id="ARBA00022741"/>
    </source>
</evidence>
<dbReference type="GO" id="GO:0005525">
    <property type="term" value="F:GTP binding"/>
    <property type="evidence" value="ECO:0007669"/>
    <property type="project" value="UniProtKB-KW"/>
</dbReference>
<evidence type="ECO:0000313" key="14">
    <source>
        <dbReference type="EMBL" id="KUK46435.1"/>
    </source>
</evidence>
<dbReference type="EC" id="6.5.1.-" evidence="13"/>
<feature type="active site" description="GMP-histidine intermediate" evidence="10">
    <location>
        <position position="406"/>
    </location>
</feature>
<evidence type="ECO:0000313" key="15">
    <source>
        <dbReference type="Proteomes" id="UP000064249"/>
    </source>
</evidence>
<keyword evidence="6 11" id="KW-0342">GTP-binding</keyword>
<comment type="caution">
    <text evidence="14">The sequence shown here is derived from an EMBL/GenBank/DDBJ whole genome shotgun (WGS) entry which is preliminary data.</text>
</comment>
<keyword evidence="5" id="KW-0692">RNA repair</keyword>
<comment type="catalytic activity">
    <reaction evidence="9">
        <text>a 3'-end 2',3'-cyclophospho-ribonucleotide-RNA + a 5'-end dephospho-ribonucleoside-RNA + GTP + H2O = a ribonucleotidyl-ribonucleotide-RNA + GMP + diphosphate + H(+)</text>
        <dbReference type="Rhea" id="RHEA:68080"/>
        <dbReference type="Rhea" id="RHEA-COMP:10464"/>
        <dbReference type="Rhea" id="RHEA-COMP:13936"/>
        <dbReference type="Rhea" id="RHEA-COMP:17355"/>
        <dbReference type="ChEBI" id="CHEBI:15377"/>
        <dbReference type="ChEBI" id="CHEBI:15378"/>
        <dbReference type="ChEBI" id="CHEBI:33019"/>
        <dbReference type="ChEBI" id="CHEBI:37565"/>
        <dbReference type="ChEBI" id="CHEBI:58115"/>
        <dbReference type="ChEBI" id="CHEBI:83064"/>
        <dbReference type="ChEBI" id="CHEBI:138284"/>
        <dbReference type="ChEBI" id="CHEBI:173118"/>
        <dbReference type="EC" id="6.5.1.8"/>
    </reaction>
</comment>
<comment type="similarity">
    <text evidence="1 13">Belongs to the RtcB family.</text>
</comment>
<feature type="binding site" evidence="12">
    <location>
        <position position="331"/>
    </location>
    <ligand>
        <name>Mn(2+)</name>
        <dbReference type="ChEBI" id="CHEBI:29035"/>
        <label>2</label>
    </ligand>
</feature>
<evidence type="ECO:0000256" key="6">
    <source>
        <dbReference type="ARBA" id="ARBA00023134"/>
    </source>
</evidence>
<evidence type="ECO:0000256" key="1">
    <source>
        <dbReference type="ARBA" id="ARBA00008071"/>
    </source>
</evidence>
<feature type="binding site" evidence="11">
    <location>
        <begin position="205"/>
        <end position="209"/>
    </location>
    <ligand>
        <name>GMP</name>
        <dbReference type="ChEBI" id="CHEBI:58115"/>
    </ligand>
</feature>
<feature type="binding site" evidence="11">
    <location>
        <begin position="406"/>
        <end position="409"/>
    </location>
    <ligand>
        <name>GMP</name>
        <dbReference type="ChEBI" id="CHEBI:58115"/>
    </ligand>
</feature>
<dbReference type="PATRIC" id="fig|167964.4.peg.1552"/>
<evidence type="ECO:0000256" key="10">
    <source>
        <dbReference type="PIRSR" id="PIRSR601233-1"/>
    </source>
</evidence>
<evidence type="ECO:0000256" key="9">
    <source>
        <dbReference type="ARBA" id="ARBA00049514"/>
    </source>
</evidence>
<feature type="binding site" evidence="11">
    <location>
        <begin position="380"/>
        <end position="383"/>
    </location>
    <ligand>
        <name>GMP</name>
        <dbReference type="ChEBI" id="CHEBI:58115"/>
    </ligand>
</feature>
<evidence type="ECO:0000256" key="3">
    <source>
        <dbReference type="ARBA" id="ARBA00022723"/>
    </source>
</evidence>
<evidence type="ECO:0000256" key="2">
    <source>
        <dbReference type="ARBA" id="ARBA00022598"/>
    </source>
</evidence>
<evidence type="ECO:0000256" key="5">
    <source>
        <dbReference type="ARBA" id="ARBA00022800"/>
    </source>
</evidence>
<feature type="binding site" evidence="12">
    <location>
        <position position="98"/>
    </location>
    <ligand>
        <name>Mn(2+)</name>
        <dbReference type="ChEBI" id="CHEBI:29035"/>
        <label>1</label>
    </ligand>
</feature>
<dbReference type="InterPro" id="IPR036025">
    <property type="entry name" value="RtcB-like_sf"/>
</dbReference>
<organism evidence="14 15">
    <name type="scientific">Anaerolinea thermophila</name>
    <dbReference type="NCBI Taxonomy" id="167964"/>
    <lineage>
        <taxon>Bacteria</taxon>
        <taxon>Bacillati</taxon>
        <taxon>Chloroflexota</taxon>
        <taxon>Anaerolineae</taxon>
        <taxon>Anaerolineales</taxon>
        <taxon>Anaerolineaceae</taxon>
        <taxon>Anaerolinea</taxon>
    </lineage>
</organism>
<dbReference type="EMBL" id="LGFU01000028">
    <property type="protein sequence ID" value="KUK46435.1"/>
    <property type="molecule type" value="Genomic_DNA"/>
</dbReference>
<accession>A0A117LGU4</accession>
<dbReference type="InterPro" id="IPR001233">
    <property type="entry name" value="RtcB"/>
</dbReference>
<reference evidence="14 15" key="1">
    <citation type="journal article" date="2015" name="MBio">
        <title>Genome-Resolved Metagenomic Analysis Reveals Roles for Candidate Phyla and Other Microbial Community Members in Biogeochemical Transformations in Oil Reservoirs.</title>
        <authorList>
            <person name="Hu P."/>
            <person name="Tom L."/>
            <person name="Singh A."/>
            <person name="Thomas B.C."/>
            <person name="Baker B.J."/>
            <person name="Piceno Y.M."/>
            <person name="Andersen G.L."/>
            <person name="Banfield J.F."/>
        </authorList>
    </citation>
    <scope>NUCLEOTIDE SEQUENCE [LARGE SCALE GENOMIC DNA]</scope>
    <source>
        <strain evidence="14">46_16</strain>
    </source>
</reference>